<evidence type="ECO:0000256" key="1">
    <source>
        <dbReference type="ARBA" id="ARBA00022553"/>
    </source>
</evidence>
<dbReference type="GO" id="GO:0000160">
    <property type="term" value="P:phosphorelay signal transduction system"/>
    <property type="evidence" value="ECO:0007669"/>
    <property type="project" value="InterPro"/>
</dbReference>
<dbReference type="PANTHER" id="PTHR43214">
    <property type="entry name" value="TWO-COMPONENT RESPONSE REGULATOR"/>
    <property type="match status" value="1"/>
</dbReference>
<keyword evidence="2" id="KW-0238">DNA-binding</keyword>
<dbReference type="CDD" id="cd17535">
    <property type="entry name" value="REC_NarL-like"/>
    <property type="match status" value="1"/>
</dbReference>
<dbReference type="PROSITE" id="PS50043">
    <property type="entry name" value="HTH_LUXR_2"/>
    <property type="match status" value="1"/>
</dbReference>
<feature type="modified residue" description="4-aspartylphosphate" evidence="3">
    <location>
        <position position="75"/>
    </location>
</feature>
<dbReference type="Pfam" id="PF00196">
    <property type="entry name" value="GerE"/>
    <property type="match status" value="1"/>
</dbReference>
<dbReference type="InterPro" id="IPR000792">
    <property type="entry name" value="Tscrpt_reg_LuxR_C"/>
</dbReference>
<dbReference type="InterPro" id="IPR039420">
    <property type="entry name" value="WalR-like"/>
</dbReference>
<name>Q024A4_SOLUE</name>
<evidence type="ECO:0000256" key="3">
    <source>
        <dbReference type="PROSITE-ProRule" id="PRU00169"/>
    </source>
</evidence>
<protein>
    <submittedName>
        <fullName evidence="6">Two component transcriptional regulator, LuxR family</fullName>
    </submittedName>
</protein>
<dbReference type="InParanoid" id="Q024A4"/>
<dbReference type="Gene3D" id="3.40.50.2300">
    <property type="match status" value="1"/>
</dbReference>
<feature type="domain" description="Response regulatory" evidence="5">
    <location>
        <begin position="24"/>
        <end position="140"/>
    </location>
</feature>
<dbReference type="OrthoDB" id="2448676at2"/>
<dbReference type="CDD" id="cd06170">
    <property type="entry name" value="LuxR_C_like"/>
    <property type="match status" value="1"/>
</dbReference>
<evidence type="ECO:0000259" key="4">
    <source>
        <dbReference type="PROSITE" id="PS50043"/>
    </source>
</evidence>
<dbReference type="PANTHER" id="PTHR43214:SF43">
    <property type="entry name" value="TWO-COMPONENT RESPONSE REGULATOR"/>
    <property type="match status" value="1"/>
</dbReference>
<gene>
    <name evidence="6" type="ordered locus">Acid_2683</name>
</gene>
<feature type="domain" description="HTH luxR-type" evidence="4">
    <location>
        <begin position="156"/>
        <end position="221"/>
    </location>
</feature>
<evidence type="ECO:0000313" key="6">
    <source>
        <dbReference type="EMBL" id="ABJ83672.1"/>
    </source>
</evidence>
<reference evidence="6" key="1">
    <citation type="submission" date="2006-10" db="EMBL/GenBank/DDBJ databases">
        <title>Complete sequence of Solibacter usitatus Ellin6076.</title>
        <authorList>
            <consortium name="US DOE Joint Genome Institute"/>
            <person name="Copeland A."/>
            <person name="Lucas S."/>
            <person name="Lapidus A."/>
            <person name="Barry K."/>
            <person name="Detter J.C."/>
            <person name="Glavina del Rio T."/>
            <person name="Hammon N."/>
            <person name="Israni S."/>
            <person name="Dalin E."/>
            <person name="Tice H."/>
            <person name="Pitluck S."/>
            <person name="Thompson L.S."/>
            <person name="Brettin T."/>
            <person name="Bruce D."/>
            <person name="Han C."/>
            <person name="Tapia R."/>
            <person name="Gilna P."/>
            <person name="Schmutz J."/>
            <person name="Larimer F."/>
            <person name="Land M."/>
            <person name="Hauser L."/>
            <person name="Kyrpides N."/>
            <person name="Mikhailova N."/>
            <person name="Janssen P.H."/>
            <person name="Kuske C.R."/>
            <person name="Richardson P."/>
        </authorList>
    </citation>
    <scope>NUCLEOTIDE SEQUENCE</scope>
    <source>
        <strain evidence="6">Ellin6076</strain>
    </source>
</reference>
<dbReference type="SMART" id="SM00421">
    <property type="entry name" value="HTH_LUXR"/>
    <property type="match status" value="1"/>
</dbReference>
<keyword evidence="1 3" id="KW-0597">Phosphoprotein</keyword>
<accession>Q024A4</accession>
<dbReference type="EMBL" id="CP000473">
    <property type="protein sequence ID" value="ABJ83672.1"/>
    <property type="molecule type" value="Genomic_DNA"/>
</dbReference>
<dbReference type="SUPFAM" id="SSF46894">
    <property type="entry name" value="C-terminal effector domain of the bipartite response regulators"/>
    <property type="match status" value="1"/>
</dbReference>
<dbReference type="AlphaFoldDB" id="Q024A4"/>
<dbReference type="InterPro" id="IPR058245">
    <property type="entry name" value="NreC/VraR/RcsB-like_REC"/>
</dbReference>
<dbReference type="KEGG" id="sus:Acid_2683"/>
<dbReference type="SMART" id="SM00448">
    <property type="entry name" value="REC"/>
    <property type="match status" value="1"/>
</dbReference>
<dbReference type="InterPro" id="IPR011006">
    <property type="entry name" value="CheY-like_superfamily"/>
</dbReference>
<dbReference type="Pfam" id="PF00072">
    <property type="entry name" value="Response_reg"/>
    <property type="match status" value="1"/>
</dbReference>
<dbReference type="InterPro" id="IPR016032">
    <property type="entry name" value="Sig_transdc_resp-reg_C-effctor"/>
</dbReference>
<dbReference type="PRINTS" id="PR00038">
    <property type="entry name" value="HTHLUXR"/>
</dbReference>
<evidence type="ECO:0000256" key="2">
    <source>
        <dbReference type="ARBA" id="ARBA00023125"/>
    </source>
</evidence>
<dbReference type="GO" id="GO:0006355">
    <property type="term" value="P:regulation of DNA-templated transcription"/>
    <property type="evidence" value="ECO:0007669"/>
    <property type="project" value="InterPro"/>
</dbReference>
<evidence type="ECO:0000259" key="5">
    <source>
        <dbReference type="PROSITE" id="PS50110"/>
    </source>
</evidence>
<dbReference type="GO" id="GO:0003677">
    <property type="term" value="F:DNA binding"/>
    <property type="evidence" value="ECO:0007669"/>
    <property type="project" value="UniProtKB-KW"/>
</dbReference>
<dbReference type="eggNOG" id="COG2197">
    <property type="taxonomic scope" value="Bacteria"/>
</dbReference>
<dbReference type="HOGENOM" id="CLU_000445_90_0_0"/>
<dbReference type="STRING" id="234267.Acid_2683"/>
<sequence>MLVPSPSAHRSATAARSPEPGVIRVLIADDHPVVCLGLLGIINGQPDMTVVGQAKTGTEAVALARKHSPDVILMDLRMPGMSGVEATEVIRAERPESAVIVLTTYQGDEDIRKALAAGAQSYLLKGMSHLKLLEAIRSVRTGHTYFPRAIRNSVPGKLNRAALSPREMDILRLIVRGLSNQEIADALNITRGTVKWHVNIILRRLDVNDRTQAVVVAVQRGIVVI</sequence>
<organism evidence="6">
    <name type="scientific">Solibacter usitatus (strain Ellin6076)</name>
    <dbReference type="NCBI Taxonomy" id="234267"/>
    <lineage>
        <taxon>Bacteria</taxon>
        <taxon>Pseudomonadati</taxon>
        <taxon>Acidobacteriota</taxon>
        <taxon>Terriglobia</taxon>
        <taxon>Bryobacterales</taxon>
        <taxon>Solibacteraceae</taxon>
        <taxon>Candidatus Solibacter</taxon>
    </lineage>
</organism>
<proteinExistence type="predicted"/>
<dbReference type="SUPFAM" id="SSF52172">
    <property type="entry name" value="CheY-like"/>
    <property type="match status" value="1"/>
</dbReference>
<dbReference type="InterPro" id="IPR001789">
    <property type="entry name" value="Sig_transdc_resp-reg_receiver"/>
</dbReference>
<dbReference type="PROSITE" id="PS50110">
    <property type="entry name" value="RESPONSE_REGULATORY"/>
    <property type="match status" value="1"/>
</dbReference>